<feature type="domain" description="SPOR" evidence="2">
    <location>
        <begin position="181"/>
        <end position="257"/>
    </location>
</feature>
<feature type="domain" description="SPOR" evidence="2">
    <location>
        <begin position="278"/>
        <end position="351"/>
    </location>
</feature>
<dbReference type="InterPro" id="IPR036680">
    <property type="entry name" value="SPOR-like_sf"/>
</dbReference>
<dbReference type="PROSITE" id="PS51724">
    <property type="entry name" value="SPOR"/>
    <property type="match status" value="2"/>
</dbReference>
<organism evidence="3 4">
    <name type="scientific">Deinococcus koreensis</name>
    <dbReference type="NCBI Taxonomy" id="2054903"/>
    <lineage>
        <taxon>Bacteria</taxon>
        <taxon>Thermotogati</taxon>
        <taxon>Deinococcota</taxon>
        <taxon>Deinococci</taxon>
        <taxon>Deinococcales</taxon>
        <taxon>Deinococcaceae</taxon>
        <taxon>Deinococcus</taxon>
    </lineage>
</organism>
<dbReference type="SUPFAM" id="SSF110997">
    <property type="entry name" value="Sporulation related repeat"/>
    <property type="match status" value="2"/>
</dbReference>
<feature type="compositionally biased region" description="Low complexity" evidence="1">
    <location>
        <begin position="261"/>
        <end position="284"/>
    </location>
</feature>
<feature type="region of interest" description="Disordered" evidence="1">
    <location>
        <begin position="40"/>
        <end position="186"/>
    </location>
</feature>
<dbReference type="InterPro" id="IPR007730">
    <property type="entry name" value="SPOR-like_dom"/>
</dbReference>
<keyword evidence="4" id="KW-1185">Reference proteome</keyword>
<dbReference type="Pfam" id="PF05036">
    <property type="entry name" value="SPOR"/>
    <property type="match status" value="2"/>
</dbReference>
<feature type="region of interest" description="Disordered" evidence="1">
    <location>
        <begin position="252"/>
        <end position="284"/>
    </location>
</feature>
<feature type="compositionally biased region" description="Low complexity" evidence="1">
    <location>
        <begin position="57"/>
        <end position="143"/>
    </location>
</feature>
<evidence type="ECO:0000313" key="3">
    <source>
        <dbReference type="EMBL" id="PNY82390.1"/>
    </source>
</evidence>
<protein>
    <recommendedName>
        <fullName evidence="2">SPOR domain-containing protein</fullName>
    </recommendedName>
</protein>
<dbReference type="Proteomes" id="UP000236379">
    <property type="component" value="Unassembled WGS sequence"/>
</dbReference>
<name>A0A2K3V0T1_9DEIO</name>
<dbReference type="EMBL" id="PPPD01000001">
    <property type="protein sequence ID" value="PNY82390.1"/>
    <property type="molecule type" value="Genomic_DNA"/>
</dbReference>
<sequence>MSRPASSARRWPDLLIGLLVALLLVGFGLLLFRPEGRPVATTSAAPTEPGNTPATIPAAPGTSTAETAPPATAVTPAPDVTGTPTPDAATETTPAETAPTTDGSAAPDAAEPPTIAAAPEITQAPQSSPTQSSSTPDTATPTQEPGTAPETSAQPAAPDENAATTAPPRSGGAVATSERRTPLRSDYRITLGTFTSEQTARARTAGVSGLGYTVYPIDLGSQVVAQVGPFADEASARQALADIQRAYPGALLYPPRNRSLSSGTTSGAASSSTGSTSSAPSGPTYLQVGAFDRVESAQRLVGQLRDLGYSPTVNAPEGRKVSVLVGPFTGDALTRTEQRLSSNGLDHFRVQ</sequence>
<dbReference type="Gene3D" id="3.30.70.1070">
    <property type="entry name" value="Sporulation related repeat"/>
    <property type="match status" value="2"/>
</dbReference>
<evidence type="ECO:0000259" key="2">
    <source>
        <dbReference type="PROSITE" id="PS51724"/>
    </source>
</evidence>
<evidence type="ECO:0000256" key="1">
    <source>
        <dbReference type="SAM" id="MobiDB-lite"/>
    </source>
</evidence>
<dbReference type="GO" id="GO:0042834">
    <property type="term" value="F:peptidoglycan binding"/>
    <property type="evidence" value="ECO:0007669"/>
    <property type="project" value="InterPro"/>
</dbReference>
<proteinExistence type="predicted"/>
<comment type="caution">
    <text evidence="3">The sequence shown here is derived from an EMBL/GenBank/DDBJ whole genome shotgun (WGS) entry which is preliminary data.</text>
</comment>
<accession>A0A2K3V0T1</accession>
<gene>
    <name evidence="3" type="ORF">CVO96_14425</name>
</gene>
<dbReference type="RefSeq" id="WP_103312824.1">
    <property type="nucleotide sequence ID" value="NZ_PPPD01000001.1"/>
</dbReference>
<feature type="compositionally biased region" description="Polar residues" evidence="1">
    <location>
        <begin position="40"/>
        <end position="54"/>
    </location>
</feature>
<reference evidence="3 4" key="1">
    <citation type="submission" date="2018-01" db="EMBL/GenBank/DDBJ databases">
        <title>Deinococcus koreensis sp. nov., a radiation-resistant bacterium isolated from river water.</title>
        <authorList>
            <person name="Choi A."/>
        </authorList>
    </citation>
    <scope>NUCLEOTIDE SEQUENCE [LARGE SCALE GENOMIC DNA]</scope>
    <source>
        <strain evidence="3 4">SJW1-2</strain>
    </source>
</reference>
<dbReference type="OrthoDB" id="71320at2"/>
<feature type="compositionally biased region" description="Basic and acidic residues" evidence="1">
    <location>
        <begin position="177"/>
        <end position="186"/>
    </location>
</feature>
<evidence type="ECO:0000313" key="4">
    <source>
        <dbReference type="Proteomes" id="UP000236379"/>
    </source>
</evidence>
<dbReference type="AlphaFoldDB" id="A0A2K3V0T1"/>